<dbReference type="EMBL" id="CP022163">
    <property type="protein sequence ID" value="ATB29778.1"/>
    <property type="molecule type" value="Genomic_DNA"/>
</dbReference>
<dbReference type="KEGG" id="mbd:MEBOL_003233"/>
<organism evidence="1 2">
    <name type="scientific">Melittangium boletus DSM 14713</name>
    <dbReference type="NCBI Taxonomy" id="1294270"/>
    <lineage>
        <taxon>Bacteria</taxon>
        <taxon>Pseudomonadati</taxon>
        <taxon>Myxococcota</taxon>
        <taxon>Myxococcia</taxon>
        <taxon>Myxococcales</taxon>
        <taxon>Cystobacterineae</taxon>
        <taxon>Archangiaceae</taxon>
        <taxon>Melittangium</taxon>
    </lineage>
</organism>
<accession>A0A250IEV1</accession>
<dbReference type="AlphaFoldDB" id="A0A250IEV1"/>
<protein>
    <recommendedName>
        <fullName evidence="3">Lipoprotein</fullName>
    </recommendedName>
</protein>
<proteinExistence type="predicted"/>
<reference evidence="1 2" key="1">
    <citation type="submission" date="2017-06" db="EMBL/GenBank/DDBJ databases">
        <authorList>
            <person name="Kim H.J."/>
            <person name="Triplett B.A."/>
        </authorList>
    </citation>
    <scope>NUCLEOTIDE SEQUENCE [LARGE SCALE GENOMIC DNA]</scope>
    <source>
        <strain evidence="1 2">DSM 14713</strain>
    </source>
</reference>
<keyword evidence="2" id="KW-1185">Reference proteome</keyword>
<evidence type="ECO:0000313" key="1">
    <source>
        <dbReference type="EMBL" id="ATB29778.1"/>
    </source>
</evidence>
<evidence type="ECO:0008006" key="3">
    <source>
        <dbReference type="Google" id="ProtNLM"/>
    </source>
</evidence>
<sequence length="137" mass="15308">MNLRSMLWVCPVVLSLGCGSGEVIHEEVGSAKYFLDNQSSHALRVEWKTTGQLGSETEGVASVPSGTVRELRSDSAFGVNPRPTDTFVSLTLYRTDTGGRVYSQEPVRDEAWVSEREDSRTYGLTHHTLRIRDEDFQ</sequence>
<dbReference type="OrthoDB" id="962286at2"/>
<evidence type="ECO:0000313" key="2">
    <source>
        <dbReference type="Proteomes" id="UP000217289"/>
    </source>
</evidence>
<dbReference type="RefSeq" id="WP_157775036.1">
    <property type="nucleotide sequence ID" value="NZ_CP022163.1"/>
</dbReference>
<dbReference type="Proteomes" id="UP000217289">
    <property type="component" value="Chromosome"/>
</dbReference>
<gene>
    <name evidence="1" type="ORF">MEBOL_003233</name>
</gene>
<name>A0A250IEV1_9BACT</name>
<dbReference type="PROSITE" id="PS51257">
    <property type="entry name" value="PROKAR_LIPOPROTEIN"/>
    <property type="match status" value="1"/>
</dbReference>